<evidence type="ECO:0008006" key="9">
    <source>
        <dbReference type="Google" id="ProtNLM"/>
    </source>
</evidence>
<keyword evidence="4" id="KW-0067">ATP-binding</keyword>
<dbReference type="NCBIfam" id="TIGR03491">
    <property type="entry name" value="TM0106 family RecB-like putative nuclease"/>
    <property type="match status" value="1"/>
</dbReference>
<keyword evidence="2" id="KW-0378">Hydrolase</keyword>
<dbReference type="RefSeq" id="WP_310303699.1">
    <property type="nucleotide sequence ID" value="NZ_BAAAPS010000003.1"/>
</dbReference>
<evidence type="ECO:0000256" key="4">
    <source>
        <dbReference type="ARBA" id="ARBA00022840"/>
    </source>
</evidence>
<dbReference type="PANTHER" id="PTHR43788:SF8">
    <property type="entry name" value="DNA-BINDING PROTEIN SMUBP-2"/>
    <property type="match status" value="1"/>
</dbReference>
<evidence type="ECO:0000259" key="6">
    <source>
        <dbReference type="Pfam" id="PF13482"/>
    </source>
</evidence>
<dbReference type="Pfam" id="PF13087">
    <property type="entry name" value="AAA_12"/>
    <property type="match status" value="1"/>
</dbReference>
<dbReference type="Pfam" id="PF13482">
    <property type="entry name" value="RNase_H_2"/>
    <property type="match status" value="1"/>
</dbReference>
<comment type="caution">
    <text evidence="7">The sequence shown here is derived from an EMBL/GenBank/DDBJ whole genome shotgun (WGS) entry which is preliminary data.</text>
</comment>
<dbReference type="InterPro" id="IPR012337">
    <property type="entry name" value="RNaseH-like_sf"/>
</dbReference>
<dbReference type="PANTHER" id="PTHR43788">
    <property type="entry name" value="DNA2/NAM7 HELICASE FAMILY MEMBER"/>
    <property type="match status" value="1"/>
</dbReference>
<reference evidence="7 8" key="1">
    <citation type="submission" date="2023-07" db="EMBL/GenBank/DDBJ databases">
        <title>Sequencing the genomes of 1000 actinobacteria strains.</title>
        <authorList>
            <person name="Klenk H.-P."/>
        </authorList>
    </citation>
    <scope>NUCLEOTIDE SEQUENCE [LARGE SCALE GENOMIC DNA]</scope>
    <source>
        <strain evidence="7 8">DSM 19426</strain>
    </source>
</reference>
<keyword evidence="1" id="KW-0547">Nucleotide-binding</keyword>
<feature type="domain" description="DNA2/NAM7 helicase-like C-terminal" evidence="5">
    <location>
        <begin position="946"/>
        <end position="1119"/>
    </location>
</feature>
<dbReference type="EMBL" id="JAVDYG010000001">
    <property type="protein sequence ID" value="MDR7363369.1"/>
    <property type="molecule type" value="Genomic_DNA"/>
</dbReference>
<protein>
    <recommendedName>
        <fullName evidence="9">TM0106 family RecB-like nuclease</fullName>
    </recommendedName>
</protein>
<dbReference type="Proteomes" id="UP001183648">
    <property type="component" value="Unassembled WGS sequence"/>
</dbReference>
<evidence type="ECO:0000256" key="3">
    <source>
        <dbReference type="ARBA" id="ARBA00022806"/>
    </source>
</evidence>
<dbReference type="Gene3D" id="3.40.50.300">
    <property type="entry name" value="P-loop containing nucleotide triphosphate hydrolases"/>
    <property type="match status" value="2"/>
</dbReference>
<sequence>MFHLDDQVHWSASDLTAAVTCEYALLRTLDHKLGRAAKAEVPADPLLDHIAALGDLHEQKWLAALEAAGQVIGLEPVVLPYTAAKLVAARNATLAAFEAEPEIVYQAAFFDGEFFGYADFVQRSDDGWVVCDAKLARSAKPNALLQLGAYADQIQALGLKLAPEVSLLLGNGERTDFAVTDIVPVFKERRARLRAILSEHQTEGQPVIWGDERYLACGRCPECAAAINSADDPFLVAGLRLDQRTKLRAAGILTTAALATAAEKPEAMAQATFDKLRSQAALQRKQSQAGPDGPVEYELLESAPTMLSLLPAPSEGDLFFDFEGDPLYDEGDLSKLGLEYLWGILDASGHYVPVWAHTSAEEKAAFVAFMELVVQRRAQFPDLHIYHYAPYETTALKRLAMRYQVMEKELDDLLRSEVFVDLYATVRGSVRVGQPSYSIKKLEPLYMGDELRSDDDDAVGDGGASVVAYHEYREWVGSDPEGAANRLEALADYNEYDCLSTLRLRDWLLQRADEAGVRDQIVPRIKDIQGEELVAGGDPLFVDLMARSGPELPAKRTPEEQVYAMLATALGYHQRESKQQWWEHFERLSNPLSEWQSARDVFIVESAEVVEDWTLPGGTAKNERRIVRLVGDWMPGSKPGSQARVAYRTPAPPGSYGPDGAPHAAADCSALALDDDDPRVVLLTESREPSDTFEDLPVALVPAAPPRTAWLEAASREIGIAAKGAGSLPGSAVLDLMARRSPRLSSAGALPASGIARDDVVAALTDMTDSYVAIQGPPGTGKTYTGSRVVKELVERHGWRVGVVAQSHAVVEHMLGAIVKAGVDATLVGKAKTKSKNPTWTPLSNVSKFLKDHAASGCVVGGTAWDFANPNTVPRGTLDLLVIDEAGQFSLAFTLGASVAAQRLLLLGDPQQLPQVSQGTHAEPVDESALGWLMNGHDTIPSGLGYFLGETFRMHPALSAKVSALSYDGRLQSADCASDRTLDGTEPGLTVVEVDHTGNRVESVEEAAEVVRQVQAHLGRSWSDPADGDAPRPLREADILVVAPYNAQVACVRDALRSAGFDGVRVGTVDKFQGQEAPVAIVTMTASSHGDVPRGMGFLLSRNRVNVAVSRAQWKAIMIRSSLLTSFMPSSVHGLLELGAFIGLCADRPQ</sequence>
<dbReference type="CDD" id="cd17934">
    <property type="entry name" value="DEXXQc_Upf1-like"/>
    <property type="match status" value="1"/>
</dbReference>
<dbReference type="InterPro" id="IPR047187">
    <property type="entry name" value="SF1_C_Upf1"/>
</dbReference>
<evidence type="ECO:0000256" key="1">
    <source>
        <dbReference type="ARBA" id="ARBA00022741"/>
    </source>
</evidence>
<keyword evidence="8" id="KW-1185">Reference proteome</keyword>
<feature type="domain" description="YprB ribonuclease H-like" evidence="6">
    <location>
        <begin position="318"/>
        <end position="508"/>
    </location>
</feature>
<dbReference type="SUPFAM" id="SSF53098">
    <property type="entry name" value="Ribonuclease H-like"/>
    <property type="match status" value="1"/>
</dbReference>
<dbReference type="InterPro" id="IPR019993">
    <property type="entry name" value="RecB_nuclease_TM0106_put"/>
</dbReference>
<keyword evidence="3" id="KW-0347">Helicase</keyword>
<dbReference type="InterPro" id="IPR050534">
    <property type="entry name" value="Coronavir_polyprotein_1ab"/>
</dbReference>
<dbReference type="InterPro" id="IPR038720">
    <property type="entry name" value="YprB_RNase_H-like_dom"/>
</dbReference>
<gene>
    <name evidence="7" type="ORF">J2S63_002922</name>
</gene>
<dbReference type="SUPFAM" id="SSF52540">
    <property type="entry name" value="P-loop containing nucleoside triphosphate hydrolases"/>
    <property type="match status" value="1"/>
</dbReference>
<dbReference type="Pfam" id="PF13604">
    <property type="entry name" value="AAA_30"/>
    <property type="match status" value="1"/>
</dbReference>
<dbReference type="CDD" id="cd18808">
    <property type="entry name" value="SF1_C_Upf1"/>
    <property type="match status" value="1"/>
</dbReference>
<name>A0ABU2BYB0_9ACTN</name>
<dbReference type="InterPro" id="IPR027417">
    <property type="entry name" value="P-loop_NTPase"/>
</dbReference>
<organism evidence="7 8">
    <name type="scientific">Nocardioides marmoribigeumensis</name>
    <dbReference type="NCBI Taxonomy" id="433649"/>
    <lineage>
        <taxon>Bacteria</taxon>
        <taxon>Bacillati</taxon>
        <taxon>Actinomycetota</taxon>
        <taxon>Actinomycetes</taxon>
        <taxon>Propionibacteriales</taxon>
        <taxon>Nocardioidaceae</taxon>
        <taxon>Nocardioides</taxon>
    </lineage>
</organism>
<evidence type="ECO:0000313" key="7">
    <source>
        <dbReference type="EMBL" id="MDR7363369.1"/>
    </source>
</evidence>
<dbReference type="InterPro" id="IPR041679">
    <property type="entry name" value="DNA2/NAM7-like_C"/>
</dbReference>
<accession>A0ABU2BYB0</accession>
<evidence type="ECO:0000256" key="2">
    <source>
        <dbReference type="ARBA" id="ARBA00022801"/>
    </source>
</evidence>
<proteinExistence type="predicted"/>
<evidence type="ECO:0000259" key="5">
    <source>
        <dbReference type="Pfam" id="PF13087"/>
    </source>
</evidence>
<evidence type="ECO:0000313" key="8">
    <source>
        <dbReference type="Proteomes" id="UP001183648"/>
    </source>
</evidence>